<organism evidence="2 3">
    <name type="scientific">Faecalibacillus intestinalis</name>
    <dbReference type="NCBI Taxonomy" id="1982626"/>
    <lineage>
        <taxon>Bacteria</taxon>
        <taxon>Bacillati</taxon>
        <taxon>Bacillota</taxon>
        <taxon>Erysipelotrichia</taxon>
        <taxon>Erysipelotrichales</taxon>
        <taxon>Coprobacillaceae</taxon>
        <taxon>Faecalibacillus</taxon>
    </lineage>
</organism>
<gene>
    <name evidence="2" type="ORF">NE542_13995</name>
</gene>
<dbReference type="InterPro" id="IPR007296">
    <property type="entry name" value="DUF403"/>
</dbReference>
<proteinExistence type="predicted"/>
<dbReference type="AlphaFoldDB" id="A0AAP2XP23"/>
<dbReference type="RefSeq" id="WP_227352195.1">
    <property type="nucleotide sequence ID" value="NZ_JAJDKX010000026.1"/>
</dbReference>
<dbReference type="Proteomes" id="UP001204814">
    <property type="component" value="Unassembled WGS sequence"/>
</dbReference>
<feature type="domain" description="DUF403" evidence="1">
    <location>
        <begin position="9"/>
        <end position="166"/>
    </location>
</feature>
<name>A0AAP2XP23_9FIRM</name>
<reference evidence="2" key="1">
    <citation type="submission" date="2022-06" db="EMBL/GenBank/DDBJ databases">
        <title>Isolation of gut microbiota from human fecal samples.</title>
        <authorList>
            <person name="Pamer E.G."/>
            <person name="Barat B."/>
            <person name="Waligurski E."/>
            <person name="Medina S."/>
            <person name="Paddock L."/>
            <person name="Mostad J."/>
        </authorList>
    </citation>
    <scope>NUCLEOTIDE SEQUENCE</scope>
    <source>
        <strain evidence="2">DFI.6.24</strain>
    </source>
</reference>
<evidence type="ECO:0000259" key="1">
    <source>
        <dbReference type="Pfam" id="PF04168"/>
    </source>
</evidence>
<evidence type="ECO:0000313" key="3">
    <source>
        <dbReference type="Proteomes" id="UP001204814"/>
    </source>
</evidence>
<comment type="caution">
    <text evidence="2">The sequence shown here is derived from an EMBL/GenBank/DDBJ whole genome shotgun (WGS) entry which is preliminary data.</text>
</comment>
<dbReference type="EMBL" id="JANGBO010000022">
    <property type="protein sequence ID" value="MCQ5062929.1"/>
    <property type="molecule type" value="Genomic_DNA"/>
</dbReference>
<sequence length="219" mass="25708">MGAITIEKANNLFWLGRYIERVYTTTLHYMHIFDCMLDKEPTLYIDYCHQLEIPNIYLNDAHFLMSYLYDIDNPDSIASNLKRAYDNAIVLRDEISSKVLSYIQMGVNLFEEMSESDAPVLLLQNVIDDLLAFRGSMYEFIDDETALDIIKLGEYVERIDLYLRLHYSQKLVDTLKNKLLDVSNKLYNETILLNQLNLESIDDSNLIEFIYSINYAFVY</sequence>
<accession>A0AAP2XP23</accession>
<evidence type="ECO:0000313" key="2">
    <source>
        <dbReference type="EMBL" id="MCQ5062929.1"/>
    </source>
</evidence>
<protein>
    <submittedName>
        <fullName evidence="2">Alpha-E domain-containing protein</fullName>
    </submittedName>
</protein>
<dbReference type="Pfam" id="PF04168">
    <property type="entry name" value="Alpha-E"/>
    <property type="match status" value="1"/>
</dbReference>